<dbReference type="CDD" id="cd01465">
    <property type="entry name" value="vWA_subgroup"/>
    <property type="match status" value="1"/>
</dbReference>
<organism evidence="3 4">
    <name type="scientific">Ponticaulis profundi</name>
    <dbReference type="NCBI Taxonomy" id="2665222"/>
    <lineage>
        <taxon>Bacteria</taxon>
        <taxon>Pseudomonadati</taxon>
        <taxon>Pseudomonadota</taxon>
        <taxon>Alphaproteobacteria</taxon>
        <taxon>Hyphomonadales</taxon>
        <taxon>Hyphomonadaceae</taxon>
        <taxon>Ponticaulis</taxon>
    </lineage>
</organism>
<dbReference type="InterPro" id="IPR002035">
    <property type="entry name" value="VWF_A"/>
</dbReference>
<dbReference type="Pfam" id="PF12450">
    <property type="entry name" value="vWF_A"/>
    <property type="match status" value="1"/>
</dbReference>
<keyword evidence="4" id="KW-1185">Reference proteome</keyword>
<reference evidence="4" key="1">
    <citation type="journal article" date="2019" name="Int. J. Syst. Evol. Microbiol.">
        <title>The Global Catalogue of Microorganisms (GCM) 10K type strain sequencing project: providing services to taxonomists for standard genome sequencing and annotation.</title>
        <authorList>
            <consortium name="The Broad Institute Genomics Platform"/>
            <consortium name="The Broad Institute Genome Sequencing Center for Infectious Disease"/>
            <person name="Wu L."/>
            <person name="Ma J."/>
        </authorList>
    </citation>
    <scope>NUCLEOTIDE SEQUENCE [LARGE SCALE GENOMIC DNA]</scope>
    <source>
        <strain evidence="4">CGMCC-1.15741</strain>
    </source>
</reference>
<sequence length="510" mass="55485">MQRAVSPSQAYSPTPMPIMEPPPVDRERYEDVDDNPVKRVADEPVSTFSVDVDTASYARTRRFLTDGTLPPKDAVRVEELINYFDYSYPLPEAADPPFSTNVSVVPSPWKSGNELIQIGLQGYNIEADERPAMNLTLLVDVSGSMSSPDKLPLAKKALGMLVDNMSEKDTISVAVYAGAAGMVLEPTPGNEKSKIMAALEGMAAGGSTAGGEGLRLAYSLAEQNFDEDSVNRVMLLTDGDFNVGVTSDERLEDFVSRKRDSGVFLSVMGFGRGNYNDAMMQKIAQAGNGMAAYVDTVNEARKLLNDDLSGSLFTIAKDVKIQVEFNPAKVSEYRLIGYETRMLEEADFNNDKVDAGEIGAGHTVTALYEVTPVDADSALTGERRYEGNKSGETNADPSAEYGFLKLRYKLPDEDTSKLIEVPITNDLAFETLDEAPLYTRFATAVAGFGQLLKGSSFISDDFDYDSVIELALDARGEDAFGYRSEFVQLARSAKTAAAQETLEQKNRGGD</sequence>
<dbReference type="InterPro" id="IPR021908">
    <property type="entry name" value="YfbK_C"/>
</dbReference>
<dbReference type="RefSeq" id="WP_377374496.1">
    <property type="nucleotide sequence ID" value="NZ_JBHSSW010000002.1"/>
</dbReference>
<dbReference type="Proteomes" id="UP001596303">
    <property type="component" value="Unassembled WGS sequence"/>
</dbReference>
<evidence type="ECO:0000313" key="3">
    <source>
        <dbReference type="EMBL" id="MFC6196714.1"/>
    </source>
</evidence>
<dbReference type="SMART" id="SM00327">
    <property type="entry name" value="VWA"/>
    <property type="match status" value="1"/>
</dbReference>
<feature type="domain" description="VWFA" evidence="2">
    <location>
        <begin position="134"/>
        <end position="312"/>
    </location>
</feature>
<dbReference type="Pfam" id="PF12034">
    <property type="entry name" value="YfbK_C"/>
    <property type="match status" value="1"/>
</dbReference>
<evidence type="ECO:0000313" key="4">
    <source>
        <dbReference type="Proteomes" id="UP001596303"/>
    </source>
</evidence>
<dbReference type="EMBL" id="JBHSSW010000002">
    <property type="protein sequence ID" value="MFC6196714.1"/>
    <property type="molecule type" value="Genomic_DNA"/>
</dbReference>
<protein>
    <submittedName>
        <fullName evidence="3">von Willebrand factor type A domain-containing protein</fullName>
    </submittedName>
</protein>
<dbReference type="SUPFAM" id="SSF53300">
    <property type="entry name" value="vWA-like"/>
    <property type="match status" value="1"/>
</dbReference>
<dbReference type="Pfam" id="PF00092">
    <property type="entry name" value="VWA"/>
    <property type="match status" value="1"/>
</dbReference>
<dbReference type="InterPro" id="IPR022156">
    <property type="entry name" value="Uncharacterised_YfbK_N"/>
</dbReference>
<comment type="caution">
    <text evidence="3">The sequence shown here is derived from an EMBL/GenBank/DDBJ whole genome shotgun (WGS) entry which is preliminary data.</text>
</comment>
<dbReference type="PANTHER" id="PTHR10579">
    <property type="entry name" value="CALCIUM-ACTIVATED CHLORIDE CHANNEL REGULATOR"/>
    <property type="match status" value="1"/>
</dbReference>
<feature type="compositionally biased region" description="Polar residues" evidence="1">
    <location>
        <begin position="1"/>
        <end position="12"/>
    </location>
</feature>
<name>A0ABW1S648_9PROT</name>
<dbReference type="PROSITE" id="PS50234">
    <property type="entry name" value="VWFA"/>
    <property type="match status" value="1"/>
</dbReference>
<feature type="region of interest" description="Disordered" evidence="1">
    <location>
        <begin position="1"/>
        <end position="31"/>
    </location>
</feature>
<proteinExistence type="predicted"/>
<dbReference type="InterPro" id="IPR036465">
    <property type="entry name" value="vWFA_dom_sf"/>
</dbReference>
<dbReference type="PANTHER" id="PTHR10579:SF43">
    <property type="entry name" value="ZINC FINGER (C3HC4-TYPE RING FINGER) FAMILY PROTEIN"/>
    <property type="match status" value="1"/>
</dbReference>
<dbReference type="InterPro" id="IPR051266">
    <property type="entry name" value="CLCR"/>
</dbReference>
<accession>A0ABW1S648</accession>
<gene>
    <name evidence="3" type="ORF">ACFQDM_01415</name>
</gene>
<evidence type="ECO:0000256" key="1">
    <source>
        <dbReference type="SAM" id="MobiDB-lite"/>
    </source>
</evidence>
<evidence type="ECO:0000259" key="2">
    <source>
        <dbReference type="PROSITE" id="PS50234"/>
    </source>
</evidence>
<dbReference type="Gene3D" id="3.40.50.410">
    <property type="entry name" value="von Willebrand factor, type A domain"/>
    <property type="match status" value="1"/>
</dbReference>